<dbReference type="Proteomes" id="UP000215902">
    <property type="component" value="Unassembled WGS sequence"/>
</dbReference>
<keyword evidence="3" id="KW-1185">Reference proteome</keyword>
<gene>
    <name evidence="2" type="ORF">BOX15_Mlig014754g4</name>
</gene>
<feature type="region of interest" description="Disordered" evidence="1">
    <location>
        <begin position="328"/>
        <end position="355"/>
    </location>
</feature>
<accession>A0A267G7S4</accession>
<reference evidence="2 3" key="1">
    <citation type="submission" date="2017-06" db="EMBL/GenBank/DDBJ databases">
        <title>A platform for efficient transgenesis in Macrostomum lignano, a flatworm model organism for stem cell research.</title>
        <authorList>
            <person name="Berezikov E."/>
        </authorList>
    </citation>
    <scope>NUCLEOTIDE SEQUENCE [LARGE SCALE GENOMIC DNA]</scope>
    <source>
        <strain evidence="2">DV1</strain>
        <tissue evidence="2">Whole organism</tissue>
    </source>
</reference>
<evidence type="ECO:0000313" key="3">
    <source>
        <dbReference type="Proteomes" id="UP000215902"/>
    </source>
</evidence>
<feature type="region of interest" description="Disordered" evidence="1">
    <location>
        <begin position="44"/>
        <end position="75"/>
    </location>
</feature>
<name>A0A267G7S4_9PLAT</name>
<protein>
    <submittedName>
        <fullName evidence="2">Uncharacterized protein</fullName>
    </submittedName>
</protein>
<comment type="caution">
    <text evidence="2">The sequence shown here is derived from an EMBL/GenBank/DDBJ whole genome shotgun (WGS) entry which is preliminary data.</text>
</comment>
<feature type="non-terminal residue" evidence="2">
    <location>
        <position position="1"/>
    </location>
</feature>
<sequence length="355" mass="39683">IKAKLKQASKSAQTPAALSSWLWDLSVAGPGPLTGRMLATIRPSHSRNSHLQPQRHADSGAMVEEYSPSPRLSQRGNSTVIELDIGFIDRRRLSRPSMSPVGDSPIRRSRNELSELGETLEHLTAETSKPLTVPVDEDGCPDKPGDLNVFRHPYLKTLCRARREAIQPLYYRYVVLNFRVMRRNAEMYVGYLLNQKGVRRSDLYKTKYLPIWTHCIKVRMRVNIKIGVIFHGLKSRLGLTSLLGLHFCVDGFYGVEAFGDAFGNVGPGVRPWMELGTNGSAKSLRLTDGDNIYVNVATETTRHMVQRSRPRRSRKVSTLSAVTFDVPQTMPLGQPDQLKDSGSFSPTKLAARGLK</sequence>
<dbReference type="EMBL" id="NIVC01000496">
    <property type="protein sequence ID" value="PAA82078.1"/>
    <property type="molecule type" value="Genomic_DNA"/>
</dbReference>
<evidence type="ECO:0000256" key="1">
    <source>
        <dbReference type="SAM" id="MobiDB-lite"/>
    </source>
</evidence>
<evidence type="ECO:0000313" key="2">
    <source>
        <dbReference type="EMBL" id="PAA82078.1"/>
    </source>
</evidence>
<organism evidence="2 3">
    <name type="scientific">Macrostomum lignano</name>
    <dbReference type="NCBI Taxonomy" id="282301"/>
    <lineage>
        <taxon>Eukaryota</taxon>
        <taxon>Metazoa</taxon>
        <taxon>Spiralia</taxon>
        <taxon>Lophotrochozoa</taxon>
        <taxon>Platyhelminthes</taxon>
        <taxon>Rhabditophora</taxon>
        <taxon>Macrostomorpha</taxon>
        <taxon>Macrostomida</taxon>
        <taxon>Macrostomidae</taxon>
        <taxon>Macrostomum</taxon>
    </lineage>
</organism>
<dbReference type="AlphaFoldDB" id="A0A267G7S4"/>
<proteinExistence type="predicted"/>